<keyword evidence="3" id="KW-1185">Reference proteome</keyword>
<gene>
    <name evidence="2" type="ORF">AK812_SmicGene40366</name>
</gene>
<keyword evidence="1" id="KW-0472">Membrane</keyword>
<proteinExistence type="predicted"/>
<sequence>MDGRGDGRMDGWTDGGWMDGWMDGIPPRCTSLDLFVIMTTPAQAAAFEAVHVESEEEVKDSSTQSRGWVKKAALALALGLGVVGFMAMPKATRFCNGLDLGAFQGKSNLGLDAQMALKADALKGVKKPSAAEKIVLKVTGIFSALCTVDIGGAIAYMSQVVTFINLIVVHCQDFLDVSALCGASISGIITAAAAMAPYGAAVHAACAKGGVLKNPEKQKAINSLYKVPTPRRLEELNELKDAMANLKGLRQELEAKLGFNASVPTLYSEANLEQMVQLLDDGVAGAGETSSMRGATQEECEE</sequence>
<reference evidence="2 3" key="1">
    <citation type="submission" date="2016-02" db="EMBL/GenBank/DDBJ databases">
        <title>Genome analysis of coral dinoflagellate symbionts highlights evolutionary adaptations to a symbiotic lifestyle.</title>
        <authorList>
            <person name="Aranda M."/>
            <person name="Li Y."/>
            <person name="Liew Y.J."/>
            <person name="Baumgarten S."/>
            <person name="Simakov O."/>
            <person name="Wilson M."/>
            <person name="Piel J."/>
            <person name="Ashoor H."/>
            <person name="Bougouffa S."/>
            <person name="Bajic V.B."/>
            <person name="Ryu T."/>
            <person name="Ravasi T."/>
            <person name="Bayer T."/>
            <person name="Micklem G."/>
            <person name="Kim H."/>
            <person name="Bhak J."/>
            <person name="Lajeunesse T.C."/>
            <person name="Voolstra C.R."/>
        </authorList>
    </citation>
    <scope>NUCLEOTIDE SEQUENCE [LARGE SCALE GENOMIC DNA]</scope>
    <source>
        <strain evidence="2 3">CCMP2467</strain>
    </source>
</reference>
<accession>A0A1Q9C8Y6</accession>
<protein>
    <submittedName>
        <fullName evidence="2">Uncharacterized protein</fullName>
    </submittedName>
</protein>
<keyword evidence="1" id="KW-0812">Transmembrane</keyword>
<dbReference type="OrthoDB" id="444211at2759"/>
<evidence type="ECO:0000256" key="1">
    <source>
        <dbReference type="SAM" id="Phobius"/>
    </source>
</evidence>
<feature type="transmembrane region" description="Helical" evidence="1">
    <location>
        <begin position="68"/>
        <end position="88"/>
    </location>
</feature>
<organism evidence="2 3">
    <name type="scientific">Symbiodinium microadriaticum</name>
    <name type="common">Dinoflagellate</name>
    <name type="synonym">Zooxanthella microadriatica</name>
    <dbReference type="NCBI Taxonomy" id="2951"/>
    <lineage>
        <taxon>Eukaryota</taxon>
        <taxon>Sar</taxon>
        <taxon>Alveolata</taxon>
        <taxon>Dinophyceae</taxon>
        <taxon>Suessiales</taxon>
        <taxon>Symbiodiniaceae</taxon>
        <taxon>Symbiodinium</taxon>
    </lineage>
</organism>
<dbReference type="AlphaFoldDB" id="A0A1Q9C8Y6"/>
<keyword evidence="1" id="KW-1133">Transmembrane helix</keyword>
<dbReference type="EMBL" id="LSRX01001495">
    <property type="protein sequence ID" value="OLP79361.1"/>
    <property type="molecule type" value="Genomic_DNA"/>
</dbReference>
<evidence type="ECO:0000313" key="2">
    <source>
        <dbReference type="EMBL" id="OLP79361.1"/>
    </source>
</evidence>
<dbReference type="Proteomes" id="UP000186817">
    <property type="component" value="Unassembled WGS sequence"/>
</dbReference>
<comment type="caution">
    <text evidence="2">The sequence shown here is derived from an EMBL/GenBank/DDBJ whole genome shotgun (WGS) entry which is preliminary data.</text>
</comment>
<name>A0A1Q9C8Y6_SYMMI</name>
<evidence type="ECO:0000313" key="3">
    <source>
        <dbReference type="Proteomes" id="UP000186817"/>
    </source>
</evidence>